<dbReference type="AlphaFoldDB" id="A0A388LGL0"/>
<dbReference type="STRING" id="69332.A0A388LGL0"/>
<comment type="similarity">
    <text evidence="1">Belongs to the GatC family.</text>
</comment>
<feature type="region of interest" description="Disordered" evidence="2">
    <location>
        <begin position="175"/>
        <end position="204"/>
    </location>
</feature>
<keyword evidence="1" id="KW-0547">Nucleotide-binding</keyword>
<keyword evidence="1" id="KW-0067">ATP-binding</keyword>
<name>A0A388LGL0_CHABU</name>
<keyword evidence="1" id="KW-0150">Chloroplast</keyword>
<dbReference type="Proteomes" id="UP000265515">
    <property type="component" value="Unassembled WGS sequence"/>
</dbReference>
<evidence type="ECO:0000256" key="1">
    <source>
        <dbReference type="HAMAP-Rule" id="MF_03149"/>
    </source>
</evidence>
<evidence type="ECO:0000313" key="3">
    <source>
        <dbReference type="EMBL" id="GBG81322.1"/>
    </source>
</evidence>
<dbReference type="EMBL" id="BFEA01000371">
    <property type="protein sequence ID" value="GBG81322.1"/>
    <property type="molecule type" value="Genomic_DNA"/>
</dbReference>
<comment type="caution">
    <text evidence="3">The sequence shown here is derived from an EMBL/GenBank/DDBJ whole genome shotgun (WGS) entry which is preliminary data.</text>
</comment>
<dbReference type="GO" id="GO:0070681">
    <property type="term" value="P:glutaminyl-tRNAGln biosynthesis via transamidation"/>
    <property type="evidence" value="ECO:0007669"/>
    <property type="project" value="UniProtKB-UniRule"/>
</dbReference>
<dbReference type="HAMAP" id="MF_00122">
    <property type="entry name" value="GatC"/>
    <property type="match status" value="1"/>
</dbReference>
<feature type="compositionally biased region" description="Polar residues" evidence="2">
    <location>
        <begin position="191"/>
        <end position="203"/>
    </location>
</feature>
<keyword evidence="1" id="KW-0934">Plastid</keyword>
<comment type="catalytic activity">
    <reaction evidence="1">
        <text>L-glutamyl-tRNA(Gln) + L-glutamine + ATP + H2O = L-glutaminyl-tRNA(Gln) + L-glutamate + ADP + phosphate + H(+)</text>
        <dbReference type="Rhea" id="RHEA:17521"/>
        <dbReference type="Rhea" id="RHEA-COMP:9681"/>
        <dbReference type="Rhea" id="RHEA-COMP:9684"/>
        <dbReference type="ChEBI" id="CHEBI:15377"/>
        <dbReference type="ChEBI" id="CHEBI:15378"/>
        <dbReference type="ChEBI" id="CHEBI:29985"/>
        <dbReference type="ChEBI" id="CHEBI:30616"/>
        <dbReference type="ChEBI" id="CHEBI:43474"/>
        <dbReference type="ChEBI" id="CHEBI:58359"/>
        <dbReference type="ChEBI" id="CHEBI:78520"/>
        <dbReference type="ChEBI" id="CHEBI:78521"/>
        <dbReference type="ChEBI" id="CHEBI:456216"/>
    </reaction>
</comment>
<keyword evidence="1" id="KW-0496">Mitochondrion</keyword>
<dbReference type="GO" id="GO:0009507">
    <property type="term" value="C:chloroplast"/>
    <property type="evidence" value="ECO:0007669"/>
    <property type="project" value="UniProtKB-SubCell"/>
</dbReference>
<proteinExistence type="inferred from homology"/>
<dbReference type="InterPro" id="IPR003837">
    <property type="entry name" value="GatC"/>
</dbReference>
<dbReference type="InterPro" id="IPR036113">
    <property type="entry name" value="Asp/Glu-ADT_sf_sub_c"/>
</dbReference>
<dbReference type="Gramene" id="GBG81322">
    <property type="protein sequence ID" value="GBG81322"/>
    <property type="gene ID" value="CBR_g31997"/>
</dbReference>
<evidence type="ECO:0000313" key="4">
    <source>
        <dbReference type="Proteomes" id="UP000265515"/>
    </source>
</evidence>
<dbReference type="PANTHER" id="PTHR15004">
    <property type="entry name" value="GLUTAMYL-TRNA(GLN) AMIDOTRANSFERASE SUBUNIT C, MITOCHONDRIAL"/>
    <property type="match status" value="1"/>
</dbReference>
<keyword evidence="4" id="KW-1185">Reference proteome</keyword>
<protein>
    <recommendedName>
        <fullName evidence="1">Glutamyl-tRNA(Gln) amidotransferase subunit C, chloroplastic/mitochondrial</fullName>
        <shortName evidence="1">Glu-AdT subunit C</shortName>
        <ecNumber evidence="1">6.3.5.-</ecNumber>
    </recommendedName>
</protein>
<dbReference type="PANTHER" id="PTHR15004:SF0">
    <property type="entry name" value="GLUTAMYL-TRNA(GLN) AMIDOTRANSFERASE SUBUNIT C, MITOCHONDRIAL"/>
    <property type="match status" value="1"/>
</dbReference>
<dbReference type="GO" id="GO:0030956">
    <property type="term" value="C:glutamyl-tRNA(Gln) amidotransferase complex"/>
    <property type="evidence" value="ECO:0007669"/>
    <property type="project" value="UniProtKB-UniRule"/>
</dbReference>
<comment type="subunit">
    <text evidence="1">Subunit of the heterotrimeric GatCAB amidotransferase (AdT) complex, composed of A, B and C subunits.</text>
</comment>
<accession>A0A388LGL0</accession>
<evidence type="ECO:0000256" key="2">
    <source>
        <dbReference type="SAM" id="MobiDB-lite"/>
    </source>
</evidence>
<dbReference type="Pfam" id="PF02686">
    <property type="entry name" value="GatC"/>
    <property type="match status" value="1"/>
</dbReference>
<dbReference type="SUPFAM" id="SSF141000">
    <property type="entry name" value="Glu-tRNAGln amidotransferase C subunit"/>
    <property type="match status" value="1"/>
</dbReference>
<dbReference type="GO" id="GO:0005524">
    <property type="term" value="F:ATP binding"/>
    <property type="evidence" value="ECO:0007669"/>
    <property type="project" value="UniProtKB-KW"/>
</dbReference>
<reference evidence="3 4" key="1">
    <citation type="journal article" date="2018" name="Cell">
        <title>The Chara Genome: Secondary Complexity and Implications for Plant Terrestrialization.</title>
        <authorList>
            <person name="Nishiyama T."/>
            <person name="Sakayama H."/>
            <person name="Vries J.D."/>
            <person name="Buschmann H."/>
            <person name="Saint-Marcoux D."/>
            <person name="Ullrich K.K."/>
            <person name="Haas F.B."/>
            <person name="Vanderstraeten L."/>
            <person name="Becker D."/>
            <person name="Lang D."/>
            <person name="Vosolsobe S."/>
            <person name="Rombauts S."/>
            <person name="Wilhelmsson P.K.I."/>
            <person name="Janitza P."/>
            <person name="Kern R."/>
            <person name="Heyl A."/>
            <person name="Rumpler F."/>
            <person name="Villalobos L.I.A.C."/>
            <person name="Clay J.M."/>
            <person name="Skokan R."/>
            <person name="Toyoda A."/>
            <person name="Suzuki Y."/>
            <person name="Kagoshima H."/>
            <person name="Schijlen E."/>
            <person name="Tajeshwar N."/>
            <person name="Catarino B."/>
            <person name="Hetherington A.J."/>
            <person name="Saltykova A."/>
            <person name="Bonnot C."/>
            <person name="Breuninger H."/>
            <person name="Symeonidi A."/>
            <person name="Radhakrishnan G.V."/>
            <person name="Van Nieuwerburgh F."/>
            <person name="Deforce D."/>
            <person name="Chang C."/>
            <person name="Karol K.G."/>
            <person name="Hedrich R."/>
            <person name="Ulvskov P."/>
            <person name="Glockner G."/>
            <person name="Delwiche C.F."/>
            <person name="Petrasek J."/>
            <person name="Van de Peer Y."/>
            <person name="Friml J."/>
            <person name="Beilby M."/>
            <person name="Dolan L."/>
            <person name="Kohara Y."/>
            <person name="Sugano S."/>
            <person name="Fujiyama A."/>
            <person name="Delaux P.-M."/>
            <person name="Quint M."/>
            <person name="TheiBen G."/>
            <person name="Hagemann M."/>
            <person name="Harholt J."/>
            <person name="Dunand C."/>
            <person name="Zachgo S."/>
            <person name="Langdale J."/>
            <person name="Maumus F."/>
            <person name="Straeten D.V.D."/>
            <person name="Gould S.B."/>
            <person name="Rensing S.A."/>
        </authorList>
    </citation>
    <scope>NUCLEOTIDE SEQUENCE [LARGE SCALE GENOMIC DNA]</scope>
    <source>
        <strain evidence="3 4">S276</strain>
    </source>
</reference>
<dbReference type="GO" id="GO:0032543">
    <property type="term" value="P:mitochondrial translation"/>
    <property type="evidence" value="ECO:0007669"/>
    <property type="project" value="UniProtKB-UniRule"/>
</dbReference>
<dbReference type="Gene3D" id="1.10.20.60">
    <property type="entry name" value="Glu-tRNAGln amidotransferase C subunit, N-terminal domain"/>
    <property type="match status" value="1"/>
</dbReference>
<dbReference type="GO" id="GO:0006450">
    <property type="term" value="P:regulation of translational fidelity"/>
    <property type="evidence" value="ECO:0007669"/>
    <property type="project" value="InterPro"/>
</dbReference>
<dbReference type="GO" id="GO:0050567">
    <property type="term" value="F:glutaminyl-tRNA synthase (glutamine-hydrolyzing) activity"/>
    <property type="evidence" value="ECO:0007669"/>
    <property type="project" value="UniProtKB-UniRule"/>
</dbReference>
<gene>
    <name evidence="1" type="primary">GATC</name>
    <name evidence="3" type="ORF">CBR_g31997</name>
</gene>
<keyword evidence="1" id="KW-0648">Protein biosynthesis</keyword>
<comment type="function">
    <text evidence="1">Allows the formation of correctly charged Gln-tRNA(Gln) through the transamidation of misacylated Glu-tRNA(Gln) in chloroplasts and mitochondria. The reaction takes place in the presence of glutamine and ATP through an activated gamma-phospho-Glu-tRNA(Gln).</text>
</comment>
<dbReference type="GO" id="GO:0005739">
    <property type="term" value="C:mitochondrion"/>
    <property type="evidence" value="ECO:0007669"/>
    <property type="project" value="UniProtKB-SubCell"/>
</dbReference>
<keyword evidence="1" id="KW-0436">Ligase</keyword>
<feature type="region of interest" description="Disordered" evidence="2">
    <location>
        <begin position="49"/>
        <end position="104"/>
    </location>
</feature>
<dbReference type="OrthoDB" id="2020502at2759"/>
<comment type="subcellular location">
    <subcellularLocation>
        <location evidence="1">Mitochondrion</location>
    </subcellularLocation>
    <subcellularLocation>
        <location evidence="1">Plastid</location>
        <location evidence="1">Chloroplast</location>
    </subcellularLocation>
</comment>
<dbReference type="EC" id="6.3.5.-" evidence="1"/>
<sequence>MTASLMSSVSLTRVFAGDSGRAFLQPSGLHVLSESTLVSAAALSRSSVSVSSRRDGVPAGAQGFSISSRGGEGREGGSRRRFSKQSNGMWRRAVCRTGSGTTAGSSLATWRSYVMGGTGAGVGGGRGGAEGEAGGRSSTTAAAAAAAANVSASAADLALMPNDRSFGTMRATSEAVAARGLPSDEGRQMADTDNNDTSASTLQPPDVADLANRARITVSPEEVLEWSPKIGRIVDWFGQLQKIDLEGVVPATRPAGVLNDGEDVILRADVATAFEERAAMIDEVPQMTGPYIKVPRILSE</sequence>
<organism evidence="3 4">
    <name type="scientific">Chara braunii</name>
    <name type="common">Braun's stonewort</name>
    <dbReference type="NCBI Taxonomy" id="69332"/>
    <lineage>
        <taxon>Eukaryota</taxon>
        <taxon>Viridiplantae</taxon>
        <taxon>Streptophyta</taxon>
        <taxon>Charophyceae</taxon>
        <taxon>Charales</taxon>
        <taxon>Characeae</taxon>
        <taxon>Chara</taxon>
    </lineage>
</organism>